<organism evidence="2 3">
    <name type="scientific">Blastomyces silverae</name>
    <dbReference type="NCBI Taxonomy" id="2060906"/>
    <lineage>
        <taxon>Eukaryota</taxon>
        <taxon>Fungi</taxon>
        <taxon>Dikarya</taxon>
        <taxon>Ascomycota</taxon>
        <taxon>Pezizomycotina</taxon>
        <taxon>Eurotiomycetes</taxon>
        <taxon>Eurotiomycetidae</taxon>
        <taxon>Onygenales</taxon>
        <taxon>Ajellomycetaceae</taxon>
        <taxon>Blastomyces</taxon>
    </lineage>
</organism>
<accession>A0A0H1B711</accession>
<keyword evidence="3" id="KW-1185">Reference proteome</keyword>
<dbReference type="EMBL" id="LDEV01002963">
    <property type="protein sequence ID" value="KLJ06828.1"/>
    <property type="molecule type" value="Genomic_DNA"/>
</dbReference>
<feature type="region of interest" description="Disordered" evidence="1">
    <location>
        <begin position="354"/>
        <end position="378"/>
    </location>
</feature>
<feature type="region of interest" description="Disordered" evidence="1">
    <location>
        <begin position="129"/>
        <end position="150"/>
    </location>
</feature>
<dbReference type="OrthoDB" id="4188019at2759"/>
<evidence type="ECO:0000313" key="2">
    <source>
        <dbReference type="EMBL" id="KLJ06828.1"/>
    </source>
</evidence>
<evidence type="ECO:0000313" key="3">
    <source>
        <dbReference type="Proteomes" id="UP000053573"/>
    </source>
</evidence>
<protein>
    <submittedName>
        <fullName evidence="2">Uncharacterized protein</fullName>
    </submittedName>
</protein>
<proteinExistence type="predicted"/>
<feature type="compositionally biased region" description="Polar residues" evidence="1">
    <location>
        <begin position="358"/>
        <end position="378"/>
    </location>
</feature>
<dbReference type="Proteomes" id="UP000053573">
    <property type="component" value="Unassembled WGS sequence"/>
</dbReference>
<sequence length="378" mass="41540">MCEPADTGADGHCPTPAINSFQGTLVWDQYAQRIYQLGINHGLCDESDQHAAYPQPTTYPTHGYGLIPYYAGPRELGNLPNSAMPQYYQYPQATQATQYPQTTQVPRLPQATQATQATQYPQTTQVPRLPQATQATQAPQAPQAPQATQATHITSQPLLGHAQANMPTNRAMPTRLYHQPVMQPTPISAAKQGQVNSLVTMDDHEWNTYYNYFAYAQPQLTAQSSDLQRNGGHPVHQQAGNNMHYGFGPCNVPKLEGDSTATYSGRIMDQPAPLKLLVEPVTTMSEPARAIVPFKRAAVCPPTAPKPRPAPKLTKLTNEHRVRKRKIKNGSARKRCNPDLRFSSAKVLARENECAVSDGSSQVETDNKNQYGATARPS</sequence>
<reference evidence="3" key="1">
    <citation type="journal article" date="2015" name="PLoS Genet.">
        <title>The dynamic genome and transcriptome of the human fungal pathogen Blastomyces and close relative Emmonsia.</title>
        <authorList>
            <person name="Munoz J.F."/>
            <person name="Gauthier G.M."/>
            <person name="Desjardins C.A."/>
            <person name="Gallo J.E."/>
            <person name="Holder J."/>
            <person name="Sullivan T.D."/>
            <person name="Marty A.J."/>
            <person name="Carmen J.C."/>
            <person name="Chen Z."/>
            <person name="Ding L."/>
            <person name="Gujja S."/>
            <person name="Magrini V."/>
            <person name="Misas E."/>
            <person name="Mitreva M."/>
            <person name="Priest M."/>
            <person name="Saif S."/>
            <person name="Whiston E.A."/>
            <person name="Young S."/>
            <person name="Zeng Q."/>
            <person name="Goldman W.E."/>
            <person name="Mardis E.R."/>
            <person name="Taylor J.W."/>
            <person name="McEwen J.G."/>
            <person name="Clay O.K."/>
            <person name="Klein B.S."/>
            <person name="Cuomo C.A."/>
        </authorList>
    </citation>
    <scope>NUCLEOTIDE SEQUENCE [LARGE SCALE GENOMIC DNA]</scope>
    <source>
        <strain evidence="3">UAMH 139</strain>
    </source>
</reference>
<evidence type="ECO:0000256" key="1">
    <source>
        <dbReference type="SAM" id="MobiDB-lite"/>
    </source>
</evidence>
<gene>
    <name evidence="2" type="ORF">EMPG_17680</name>
</gene>
<comment type="caution">
    <text evidence="2">The sequence shown here is derived from an EMBL/GenBank/DDBJ whole genome shotgun (WGS) entry which is preliminary data.</text>
</comment>
<name>A0A0H1B711_9EURO</name>
<dbReference type="AlphaFoldDB" id="A0A0H1B711"/>